<keyword evidence="7 9" id="KW-0472">Membrane</keyword>
<sequence length="842" mass="97715">MDNDLNRSVRLLEDALSTPSRGLFKKSLSQHFNESKDLTLMLAPHELQKLKSDHYLYNETMADLLHGDTTLTGSVIQNEAPWKGTVDNLYMEFFEALQGDSASKDVLEILAELARCCSDTLKVVRSLHSKVALSSIDEENWLEKERDTWKLLYILYQDRFMAQNLVDEDMPIQYFGKSEKNCMESLFKRESLVRECQLVIDWLESQTCEKDDKVLHFSDSTVGWENTLHQLQSSDTIAFGSSRQIVYKLDPDAPHYQKKPLHDLDNDDEQRLNRHLFEQIRYGKLEEAEKLARQCGHGWKAAILEGWRLFHNPNIKEETDNEVDDGYEEMELNELKDIEGNSNRDAWKIMAIRYCKQDWISKYEKASIGVFCGYINSILPVCNTWEDFLWAYMKCMVDIRVESEIRDCCTKDNGYLPLPDEYWIQRTSLNDVFTTLESSKNKTVREQAKERERIIQKYIILDEIPALLRDLEEWVEGTNVSTQFLRFAAHLVLFLDQIGQGHKQVGIEKVIEAYIKRLMQMKETQLIAFYVNKLSPSKQVHMYAQYLENIIDYEERKISLEYADECGLDVMSVARQVVENIRKRPEEVDKSGNLQQKITETDKFKISAIDWLIFYESQRIEALAQTNAIIFNFLTVGKLDAAQLAFNKIPSDSVKTIQSEISESNEELNLIVKEYLSYKAYLEAYETFNEWFKQIKNKPSEPEKLPETAHFPEKVAHEHRVSQFKAELERWKLTTNHLAKSAKGHLYNVLLFPDGWLSGTKDAESLRKVILPEVTLLLYSVLSETKLYQECVQLADILATEAHGLYKEFTKDQLGSFLIKIGESAALLTEMDKDPFGNEITA</sequence>
<reference evidence="11" key="1">
    <citation type="submission" date="2025-08" db="UniProtKB">
        <authorList>
            <consortium name="RefSeq"/>
        </authorList>
    </citation>
    <scope>IDENTIFICATION</scope>
    <source>
        <tissue evidence="11">Gonads</tissue>
    </source>
</reference>
<evidence type="ECO:0000256" key="4">
    <source>
        <dbReference type="ARBA" id="ARBA00022927"/>
    </source>
</evidence>
<dbReference type="InParanoid" id="A0A6J2XFJ4"/>
<proteinExistence type="inferred from homology"/>
<keyword evidence="8 9" id="KW-0539">Nucleus</keyword>
<keyword evidence="10" id="KW-1185">Reference proteome</keyword>
<dbReference type="FunFam" id="1.10.3450.20:FF:000001">
    <property type="entry name" value="Nuclear pore complex protein"/>
    <property type="match status" value="1"/>
</dbReference>
<dbReference type="GO" id="GO:0006606">
    <property type="term" value="P:protein import into nucleus"/>
    <property type="evidence" value="ECO:0007669"/>
    <property type="project" value="TreeGrafter"/>
</dbReference>
<keyword evidence="4" id="KW-0653">Protein transport</keyword>
<dbReference type="GO" id="GO:0017056">
    <property type="term" value="F:structural constituent of nuclear pore"/>
    <property type="evidence" value="ECO:0007669"/>
    <property type="project" value="UniProtKB-UniRule"/>
</dbReference>
<dbReference type="KEGG" id="soy:115877757"/>
<evidence type="ECO:0000256" key="1">
    <source>
        <dbReference type="ARBA" id="ARBA00009510"/>
    </source>
</evidence>
<dbReference type="RefSeq" id="XP_030749921.1">
    <property type="nucleotide sequence ID" value="XM_030894061.1"/>
</dbReference>
<evidence type="ECO:0000256" key="7">
    <source>
        <dbReference type="ARBA" id="ARBA00023136"/>
    </source>
</evidence>
<dbReference type="PANTHER" id="PTHR13003:SF2">
    <property type="entry name" value="NUCLEAR PORE COMPLEX PROTEIN NUP107"/>
    <property type="match status" value="1"/>
</dbReference>
<keyword evidence="3" id="KW-0509">mRNA transport</keyword>
<dbReference type="PANTHER" id="PTHR13003">
    <property type="entry name" value="NUP107-RELATED"/>
    <property type="match status" value="1"/>
</dbReference>
<dbReference type="Gene3D" id="1.20.190.50">
    <property type="match status" value="1"/>
</dbReference>
<comment type="subunit">
    <text evidence="9">Part of the nuclear pore complex (NPC).</text>
</comment>
<evidence type="ECO:0000256" key="6">
    <source>
        <dbReference type="ARBA" id="ARBA00023132"/>
    </source>
</evidence>
<keyword evidence="5 9" id="KW-0811">Translocation</keyword>
<keyword evidence="6 9" id="KW-0906">Nuclear pore complex</keyword>
<evidence type="ECO:0000313" key="11">
    <source>
        <dbReference type="RefSeq" id="XP_030749921.1"/>
    </source>
</evidence>
<evidence type="ECO:0000256" key="9">
    <source>
        <dbReference type="RuleBase" id="RU365072"/>
    </source>
</evidence>
<dbReference type="FunCoup" id="A0A6J2XFJ4">
    <property type="interactions" value="1856"/>
</dbReference>
<evidence type="ECO:0000313" key="10">
    <source>
        <dbReference type="Proteomes" id="UP000504635"/>
    </source>
</evidence>
<dbReference type="InterPro" id="IPR007252">
    <property type="entry name" value="Nup84/Nup107"/>
</dbReference>
<evidence type="ECO:0000256" key="2">
    <source>
        <dbReference type="ARBA" id="ARBA00022448"/>
    </source>
</evidence>
<dbReference type="AlphaFoldDB" id="A0A6J2XFJ4"/>
<dbReference type="GO" id="GO:0031080">
    <property type="term" value="C:nuclear pore outer ring"/>
    <property type="evidence" value="ECO:0007669"/>
    <property type="project" value="TreeGrafter"/>
</dbReference>
<dbReference type="Gene3D" id="1.10.3450.20">
    <property type="match status" value="1"/>
</dbReference>
<evidence type="ECO:0000256" key="3">
    <source>
        <dbReference type="ARBA" id="ARBA00022816"/>
    </source>
</evidence>
<evidence type="ECO:0000256" key="5">
    <source>
        <dbReference type="ARBA" id="ARBA00023010"/>
    </source>
</evidence>
<comment type="subcellular location">
    <subcellularLocation>
        <location evidence="9">Nucleus</location>
        <location evidence="9">Nuclear pore complex</location>
    </subcellularLocation>
    <subcellularLocation>
        <location evidence="9">Nucleus membrane</location>
    </subcellularLocation>
</comment>
<dbReference type="CTD" id="57122"/>
<dbReference type="Pfam" id="PF04121">
    <property type="entry name" value="Nup84_Nup100"/>
    <property type="match status" value="1"/>
</dbReference>
<dbReference type="GO" id="GO:0000973">
    <property type="term" value="P:post-transcriptional tethering of RNA polymerase II gene DNA at nuclear periphery"/>
    <property type="evidence" value="ECO:0007669"/>
    <property type="project" value="TreeGrafter"/>
</dbReference>
<dbReference type="GeneID" id="115877757"/>
<protein>
    <recommendedName>
        <fullName evidence="9">Nuclear pore complex protein</fullName>
    </recommendedName>
</protein>
<gene>
    <name evidence="11" type="primary">LOC115877757</name>
</gene>
<dbReference type="OrthoDB" id="3098at2759"/>
<dbReference type="GO" id="GO:0006406">
    <property type="term" value="P:mRNA export from nucleus"/>
    <property type="evidence" value="ECO:0007669"/>
    <property type="project" value="TreeGrafter"/>
</dbReference>
<name>A0A6J2XFJ4_SITOR</name>
<comment type="similarity">
    <text evidence="1 9">Belongs to the nucleoporin Nup84/Nup107 family.</text>
</comment>
<evidence type="ECO:0000256" key="8">
    <source>
        <dbReference type="ARBA" id="ARBA00023242"/>
    </source>
</evidence>
<comment type="function">
    <text evidence="9">Functions as a component of the nuclear pore complex (NPC).</text>
</comment>
<accession>A0A6J2XFJ4</accession>
<organism evidence="10 11">
    <name type="scientific">Sitophilus oryzae</name>
    <name type="common">Rice weevil</name>
    <name type="synonym">Curculio oryzae</name>
    <dbReference type="NCBI Taxonomy" id="7048"/>
    <lineage>
        <taxon>Eukaryota</taxon>
        <taxon>Metazoa</taxon>
        <taxon>Ecdysozoa</taxon>
        <taxon>Arthropoda</taxon>
        <taxon>Hexapoda</taxon>
        <taxon>Insecta</taxon>
        <taxon>Pterygota</taxon>
        <taxon>Neoptera</taxon>
        <taxon>Endopterygota</taxon>
        <taxon>Coleoptera</taxon>
        <taxon>Polyphaga</taxon>
        <taxon>Cucujiformia</taxon>
        <taxon>Curculionidae</taxon>
        <taxon>Dryophthorinae</taxon>
        <taxon>Sitophilus</taxon>
    </lineage>
</organism>
<keyword evidence="2 9" id="KW-0813">Transport</keyword>
<dbReference type="GO" id="GO:0031965">
    <property type="term" value="C:nuclear membrane"/>
    <property type="evidence" value="ECO:0007669"/>
    <property type="project" value="UniProtKB-SubCell"/>
</dbReference>
<dbReference type="Proteomes" id="UP000504635">
    <property type="component" value="Unplaced"/>
</dbReference>